<proteinExistence type="inferred from homology"/>
<dbReference type="SUPFAM" id="SSF51735">
    <property type="entry name" value="NAD(P)-binding Rossmann-fold domains"/>
    <property type="match status" value="1"/>
</dbReference>
<dbReference type="CDD" id="cd05374">
    <property type="entry name" value="17beta-HSD-like_SDR_c"/>
    <property type="match status" value="1"/>
</dbReference>
<comment type="caution">
    <text evidence="5">The sequence shown here is derived from an EMBL/GenBank/DDBJ whole genome shotgun (WGS) entry which is preliminary data.</text>
</comment>
<protein>
    <submittedName>
        <fullName evidence="5">Oxidoreductase</fullName>
    </submittedName>
</protein>
<dbReference type="PRINTS" id="PR00080">
    <property type="entry name" value="SDRFAMILY"/>
</dbReference>
<dbReference type="InterPro" id="IPR051911">
    <property type="entry name" value="SDR_oxidoreductase"/>
</dbReference>
<comment type="similarity">
    <text evidence="1 3">Belongs to the short-chain dehydrogenases/reductases (SDR) family.</text>
</comment>
<evidence type="ECO:0000256" key="2">
    <source>
        <dbReference type="ARBA" id="ARBA00023002"/>
    </source>
</evidence>
<dbReference type="InterPro" id="IPR002347">
    <property type="entry name" value="SDR_fam"/>
</dbReference>
<reference evidence="6" key="1">
    <citation type="submission" date="2023-07" db="EMBL/GenBank/DDBJ databases">
        <authorList>
            <person name="Deng Y."/>
            <person name="Zhang Y.-Q."/>
        </authorList>
    </citation>
    <scope>NUCLEOTIDE SEQUENCE [LARGE SCALE GENOMIC DNA]</scope>
    <source>
        <strain evidence="6">CPCC 205710</strain>
    </source>
</reference>
<dbReference type="RefSeq" id="WP_260994786.1">
    <property type="nucleotide sequence ID" value="NZ_JAODWD010000005.1"/>
</dbReference>
<dbReference type="PANTHER" id="PTHR43976:SF16">
    <property type="entry name" value="SHORT-CHAIN DEHYDROGENASE_REDUCTASE FAMILY PROTEIN"/>
    <property type="match status" value="1"/>
</dbReference>
<dbReference type="InterPro" id="IPR036291">
    <property type="entry name" value="NAD(P)-bd_dom_sf"/>
</dbReference>
<evidence type="ECO:0000256" key="1">
    <source>
        <dbReference type="ARBA" id="ARBA00006484"/>
    </source>
</evidence>
<dbReference type="Pfam" id="PF00106">
    <property type="entry name" value="adh_short"/>
    <property type="match status" value="1"/>
</dbReference>
<evidence type="ECO:0000313" key="5">
    <source>
        <dbReference type="EMBL" id="MCT7660707.1"/>
    </source>
</evidence>
<dbReference type="SMART" id="SM00822">
    <property type="entry name" value="PKS_KR"/>
    <property type="match status" value="1"/>
</dbReference>
<dbReference type="EMBL" id="JAODWD010000005">
    <property type="protein sequence ID" value="MCT7660707.1"/>
    <property type="molecule type" value="Genomic_DNA"/>
</dbReference>
<name>A0ABT2MEK9_9MYCO</name>
<evidence type="ECO:0000313" key="6">
    <source>
        <dbReference type="Proteomes" id="UP001206639"/>
    </source>
</evidence>
<dbReference type="Proteomes" id="UP001206639">
    <property type="component" value="Unassembled WGS sequence"/>
</dbReference>
<dbReference type="PANTHER" id="PTHR43976">
    <property type="entry name" value="SHORT CHAIN DEHYDROGENASE"/>
    <property type="match status" value="1"/>
</dbReference>
<keyword evidence="2" id="KW-0560">Oxidoreductase</keyword>
<sequence>MTKTFLITGVSKGLGRAFSEAALEAGHTVVGTVRKPDQISEFEALKPGSAHGRLLDVTDYDSIPKIIADVESSIGPIDVLINNAGYGVEGTFEETPPDVWRQQFEVNVFGLVEVTRAVLPHMRARRSGQLVFISSIGGLRAFAGLSAYHGTKYAVEGIADSLRAELAGLGIQVITVEPGSFRTDWAGGSMTRVERSIPDYAEVFDPIRERRNAMNGYQLGDAAKGAKAVLTILEEANPPGHFLIGADAMPLVMEARSAVDAEFAAWAELSADCAHPDGMTHIKS</sequence>
<keyword evidence="6" id="KW-1185">Reference proteome</keyword>
<evidence type="ECO:0000256" key="3">
    <source>
        <dbReference type="RuleBase" id="RU000363"/>
    </source>
</evidence>
<feature type="domain" description="Ketoreductase" evidence="4">
    <location>
        <begin position="3"/>
        <end position="177"/>
    </location>
</feature>
<gene>
    <name evidence="5" type="ORF">N4S67_20085</name>
</gene>
<dbReference type="Gene3D" id="3.40.50.720">
    <property type="entry name" value="NAD(P)-binding Rossmann-like Domain"/>
    <property type="match status" value="1"/>
</dbReference>
<dbReference type="PRINTS" id="PR00081">
    <property type="entry name" value="GDHRDH"/>
</dbReference>
<dbReference type="InterPro" id="IPR057326">
    <property type="entry name" value="KR_dom"/>
</dbReference>
<organism evidence="5 6">
    <name type="scientific">Mycobacterium deserti</name>
    <dbReference type="NCBI Taxonomy" id="2978347"/>
    <lineage>
        <taxon>Bacteria</taxon>
        <taxon>Bacillati</taxon>
        <taxon>Actinomycetota</taxon>
        <taxon>Actinomycetes</taxon>
        <taxon>Mycobacteriales</taxon>
        <taxon>Mycobacteriaceae</taxon>
        <taxon>Mycobacterium</taxon>
    </lineage>
</organism>
<accession>A0ABT2MEK9</accession>
<dbReference type="NCBIfam" id="NF004824">
    <property type="entry name" value="PRK06180.1"/>
    <property type="match status" value="1"/>
</dbReference>
<evidence type="ECO:0000259" key="4">
    <source>
        <dbReference type="SMART" id="SM00822"/>
    </source>
</evidence>